<evidence type="ECO:0000313" key="3">
    <source>
        <dbReference type="EMBL" id="MDN5210948.1"/>
    </source>
</evidence>
<feature type="domain" description="FecR protein" evidence="1">
    <location>
        <begin position="130"/>
        <end position="217"/>
    </location>
</feature>
<evidence type="ECO:0000259" key="1">
    <source>
        <dbReference type="Pfam" id="PF04773"/>
    </source>
</evidence>
<dbReference type="EMBL" id="JAUJEB010000001">
    <property type="protein sequence ID" value="MDN5210948.1"/>
    <property type="molecule type" value="Genomic_DNA"/>
</dbReference>
<sequence>MDQIIYKSLINEISEEEKKLLSDWLEENEENRKLYNAIRSYWNHPSKNTEGIKKEVWSNIRSRLAEKRSTNADKVGKAPGTDKLKYLKVAATVLLLMVSIWVADRITGIRQSLWDNTRQVNLIEKVNDIGQLTLKLPDGSFVKLNADSKLIFPEKFGGEKREVELIGEGFFEISEDLNRPFVINSGKVRTTVLGTSFNIRAYPDEKDIKVAVRTGKVGINVVDGYETDRLKALRLQPNEMAIYEKDKGVATKIGSFDEMEVFGWKDGVIYFKNANMYHVISKLEAWYGVEINVYKSFDPQNDFTGYYENQSLESILKGLSYVFDFSYEINNKVITIK</sequence>
<dbReference type="PIRSF" id="PIRSF018266">
    <property type="entry name" value="FecR"/>
    <property type="match status" value="1"/>
</dbReference>
<dbReference type="RefSeq" id="WP_346756285.1">
    <property type="nucleotide sequence ID" value="NZ_JAUJEB010000001.1"/>
</dbReference>
<accession>A0ABT8L3Y2</accession>
<dbReference type="InterPro" id="IPR012373">
    <property type="entry name" value="Ferrdict_sens_TM"/>
</dbReference>
<dbReference type="Gene3D" id="2.60.120.1440">
    <property type="match status" value="1"/>
</dbReference>
<dbReference type="PANTHER" id="PTHR30273">
    <property type="entry name" value="PERIPLASMIC SIGNAL SENSOR AND SIGMA FACTOR ACTIVATOR FECR-RELATED"/>
    <property type="match status" value="1"/>
</dbReference>
<protein>
    <submittedName>
        <fullName evidence="3">FecR domain-containing protein</fullName>
    </submittedName>
</protein>
<dbReference type="InterPro" id="IPR006860">
    <property type="entry name" value="FecR"/>
</dbReference>
<feature type="domain" description="Protein FecR C-terminal" evidence="2">
    <location>
        <begin position="269"/>
        <end position="336"/>
    </location>
</feature>
<dbReference type="Proteomes" id="UP001172083">
    <property type="component" value="Unassembled WGS sequence"/>
</dbReference>
<dbReference type="InterPro" id="IPR032508">
    <property type="entry name" value="FecR_C"/>
</dbReference>
<organism evidence="3 4">
    <name type="scientific">Agaribacillus aureus</name>
    <dbReference type="NCBI Taxonomy" id="3051825"/>
    <lineage>
        <taxon>Bacteria</taxon>
        <taxon>Pseudomonadati</taxon>
        <taxon>Bacteroidota</taxon>
        <taxon>Cytophagia</taxon>
        <taxon>Cytophagales</taxon>
        <taxon>Splendidivirgaceae</taxon>
        <taxon>Agaribacillus</taxon>
    </lineage>
</organism>
<gene>
    <name evidence="3" type="ORF">QQ020_02775</name>
</gene>
<proteinExistence type="predicted"/>
<evidence type="ECO:0000259" key="2">
    <source>
        <dbReference type="Pfam" id="PF16344"/>
    </source>
</evidence>
<keyword evidence="4" id="KW-1185">Reference proteome</keyword>
<dbReference type="Pfam" id="PF04773">
    <property type="entry name" value="FecR"/>
    <property type="match status" value="1"/>
</dbReference>
<reference evidence="3" key="1">
    <citation type="submission" date="2023-06" db="EMBL/GenBank/DDBJ databases">
        <title>Genomic of Agaribacillus aureum.</title>
        <authorList>
            <person name="Wang G."/>
        </authorList>
    </citation>
    <scope>NUCLEOTIDE SEQUENCE</scope>
    <source>
        <strain evidence="3">BMA12</strain>
    </source>
</reference>
<dbReference type="Pfam" id="PF16344">
    <property type="entry name" value="FecR_C"/>
    <property type="match status" value="1"/>
</dbReference>
<comment type="caution">
    <text evidence="3">The sequence shown here is derived from an EMBL/GenBank/DDBJ whole genome shotgun (WGS) entry which is preliminary data.</text>
</comment>
<dbReference type="Gene3D" id="3.55.50.30">
    <property type="match status" value="1"/>
</dbReference>
<evidence type="ECO:0000313" key="4">
    <source>
        <dbReference type="Proteomes" id="UP001172083"/>
    </source>
</evidence>
<name>A0ABT8L3Y2_9BACT</name>
<dbReference type="PANTHER" id="PTHR30273:SF2">
    <property type="entry name" value="PROTEIN FECR"/>
    <property type="match status" value="1"/>
</dbReference>